<dbReference type="Proteomes" id="UP001311799">
    <property type="component" value="Unassembled WGS sequence"/>
</dbReference>
<accession>A0AAV9Y0X5</accession>
<evidence type="ECO:0000313" key="3">
    <source>
        <dbReference type="Proteomes" id="UP001311799"/>
    </source>
</evidence>
<gene>
    <name evidence="2" type="ORF">RS030_142135</name>
</gene>
<comment type="caution">
    <text evidence="2">The sequence shown here is derived from an EMBL/GenBank/DDBJ whole genome shotgun (WGS) entry which is preliminary data.</text>
</comment>
<organism evidence="2 3">
    <name type="scientific">Cryptosporidium xiaoi</name>
    <dbReference type="NCBI Taxonomy" id="659607"/>
    <lineage>
        <taxon>Eukaryota</taxon>
        <taxon>Sar</taxon>
        <taxon>Alveolata</taxon>
        <taxon>Apicomplexa</taxon>
        <taxon>Conoidasida</taxon>
        <taxon>Coccidia</taxon>
        <taxon>Eucoccidiorida</taxon>
        <taxon>Eimeriorina</taxon>
        <taxon>Cryptosporidiidae</taxon>
        <taxon>Cryptosporidium</taxon>
    </lineage>
</organism>
<protein>
    <submittedName>
        <fullName evidence="2">Uncharacterized protein</fullName>
    </submittedName>
</protein>
<evidence type="ECO:0000256" key="1">
    <source>
        <dbReference type="SAM" id="Phobius"/>
    </source>
</evidence>
<keyword evidence="1" id="KW-0812">Transmembrane</keyword>
<sequence>MLASWIVPVIVTLGVFLFISLFILLWTLLRSSHKFTPKPKSFSENEKAVRDFHSNISMNFNKAPSKQHIPPPTYVPPQPYCSLHHQNHAFQHAENSHFCHQHENQQVHHCHCHIDENQQQNNEQCCHKCAN</sequence>
<keyword evidence="1" id="KW-1133">Transmembrane helix</keyword>
<keyword evidence="1" id="KW-0472">Membrane</keyword>
<proteinExistence type="predicted"/>
<dbReference type="AlphaFoldDB" id="A0AAV9Y0X5"/>
<evidence type="ECO:0000313" key="2">
    <source>
        <dbReference type="EMBL" id="KAK6590670.1"/>
    </source>
</evidence>
<feature type="transmembrane region" description="Helical" evidence="1">
    <location>
        <begin position="6"/>
        <end position="29"/>
    </location>
</feature>
<reference evidence="2 3" key="1">
    <citation type="submission" date="2023-10" db="EMBL/GenBank/DDBJ databases">
        <title>Comparative genomics analysis reveals potential genetic determinants of host preference in Cryptosporidium xiaoi.</title>
        <authorList>
            <person name="Xiao L."/>
            <person name="Li J."/>
        </authorList>
    </citation>
    <scope>NUCLEOTIDE SEQUENCE [LARGE SCALE GENOMIC DNA]</scope>
    <source>
        <strain evidence="2 3">52996</strain>
    </source>
</reference>
<keyword evidence="3" id="KW-1185">Reference proteome</keyword>
<dbReference type="EMBL" id="JAWDEY010000005">
    <property type="protein sequence ID" value="KAK6590670.1"/>
    <property type="molecule type" value="Genomic_DNA"/>
</dbReference>
<name>A0AAV9Y0X5_9CRYT</name>